<dbReference type="Gene3D" id="3.80.10.10">
    <property type="entry name" value="Ribonuclease Inhibitor"/>
    <property type="match status" value="1"/>
</dbReference>
<dbReference type="AlphaFoldDB" id="A0AA88AIW3"/>
<dbReference type="SMART" id="SM00256">
    <property type="entry name" value="FBOX"/>
    <property type="match status" value="1"/>
</dbReference>
<dbReference type="SUPFAM" id="SSF81383">
    <property type="entry name" value="F-box domain"/>
    <property type="match status" value="1"/>
</dbReference>
<gene>
    <name evidence="2" type="ORF">TIFTF001_025387</name>
</gene>
<sequence length="505" mass="57816">MENDGPIMDGTSKLELPEEVIHKVLSFLCRKDAIRASALSRQWRSAWISSSVFTFDDNAVPLKNKNFFDYVDTSLALWRDRCDNRVNMERLSLSAHIANRECFYRLNRVVATAASRNVKVIELYNRKCELLIWTVVKMDSLLPVLLACNSLDVLSLKSFEFRIPNSLSLPALSPLSKLELSLMNIDKDSLENLLSRFPSLRHLELRFCIGFHELRVSCPCLDTMKVVIGVEVAPEFLIDAVNLQKFSYDRMFDPPGIVSFLNCKSLTSLHMRCNFNIITWAIEEYISQLPLLENLTLDNSDSRIARTSIQISHFNLKSLTFEGRWSLSKAEINTPNLRFFQYHGRVFCISTFRYCTGYLDAKLHLLDGSSLCSERFWFKKLKKFLESFSNCRVLTLGWNLAGFPDEFRNEDFFPDPSNEIKNLEITIKNLRIAQYSSLVGAMVELFPCVGTLSLKTSSAKIFIKFDEIRSFSLAWEAITGTSNTNADYTLFQSIKAAVDEIEKVA</sequence>
<dbReference type="InterPro" id="IPR055357">
    <property type="entry name" value="LRR_At1g61320_AtMIF1"/>
</dbReference>
<protein>
    <recommendedName>
        <fullName evidence="1">F-box domain-containing protein</fullName>
    </recommendedName>
</protein>
<dbReference type="PANTHER" id="PTHR34145">
    <property type="entry name" value="OS02G0105600 PROTEIN"/>
    <property type="match status" value="1"/>
</dbReference>
<comment type="caution">
    <text evidence="2">The sequence shown here is derived from an EMBL/GenBank/DDBJ whole genome shotgun (WGS) entry which is preliminary data.</text>
</comment>
<organism evidence="2 3">
    <name type="scientific">Ficus carica</name>
    <name type="common">Common fig</name>
    <dbReference type="NCBI Taxonomy" id="3494"/>
    <lineage>
        <taxon>Eukaryota</taxon>
        <taxon>Viridiplantae</taxon>
        <taxon>Streptophyta</taxon>
        <taxon>Embryophyta</taxon>
        <taxon>Tracheophyta</taxon>
        <taxon>Spermatophyta</taxon>
        <taxon>Magnoliopsida</taxon>
        <taxon>eudicotyledons</taxon>
        <taxon>Gunneridae</taxon>
        <taxon>Pentapetalae</taxon>
        <taxon>rosids</taxon>
        <taxon>fabids</taxon>
        <taxon>Rosales</taxon>
        <taxon>Moraceae</taxon>
        <taxon>Ficeae</taxon>
        <taxon>Ficus</taxon>
    </lineage>
</organism>
<dbReference type="Proteomes" id="UP001187192">
    <property type="component" value="Unassembled WGS sequence"/>
</dbReference>
<dbReference type="EMBL" id="BTGU01000062">
    <property type="protein sequence ID" value="GMN56279.1"/>
    <property type="molecule type" value="Genomic_DNA"/>
</dbReference>
<keyword evidence="3" id="KW-1185">Reference proteome</keyword>
<evidence type="ECO:0000313" key="3">
    <source>
        <dbReference type="Proteomes" id="UP001187192"/>
    </source>
</evidence>
<dbReference type="InterPro" id="IPR036047">
    <property type="entry name" value="F-box-like_dom_sf"/>
</dbReference>
<evidence type="ECO:0000259" key="1">
    <source>
        <dbReference type="PROSITE" id="PS50181"/>
    </source>
</evidence>
<dbReference type="Pfam" id="PF00646">
    <property type="entry name" value="F-box"/>
    <property type="match status" value="1"/>
</dbReference>
<dbReference type="Pfam" id="PF23622">
    <property type="entry name" value="LRR_At1g61320_AtMIF1"/>
    <property type="match status" value="1"/>
</dbReference>
<dbReference type="InterPro" id="IPR001810">
    <property type="entry name" value="F-box_dom"/>
</dbReference>
<proteinExistence type="predicted"/>
<dbReference type="InterPro" id="IPR032675">
    <property type="entry name" value="LRR_dom_sf"/>
</dbReference>
<dbReference type="SUPFAM" id="SSF52047">
    <property type="entry name" value="RNI-like"/>
    <property type="match status" value="1"/>
</dbReference>
<name>A0AA88AIW3_FICCA</name>
<accession>A0AA88AIW3</accession>
<dbReference type="Gene3D" id="1.20.1280.50">
    <property type="match status" value="1"/>
</dbReference>
<dbReference type="InterPro" id="IPR053772">
    <property type="entry name" value="At1g61320/At1g61330-like"/>
</dbReference>
<feature type="domain" description="F-box" evidence="1">
    <location>
        <begin position="10"/>
        <end position="56"/>
    </location>
</feature>
<reference evidence="2" key="1">
    <citation type="submission" date="2023-07" db="EMBL/GenBank/DDBJ databases">
        <title>draft genome sequence of fig (Ficus carica).</title>
        <authorList>
            <person name="Takahashi T."/>
            <person name="Nishimura K."/>
        </authorList>
    </citation>
    <scope>NUCLEOTIDE SEQUENCE</scope>
</reference>
<dbReference type="PROSITE" id="PS50181">
    <property type="entry name" value="FBOX"/>
    <property type="match status" value="1"/>
</dbReference>
<evidence type="ECO:0000313" key="2">
    <source>
        <dbReference type="EMBL" id="GMN56279.1"/>
    </source>
</evidence>